<dbReference type="RefSeq" id="WP_273704483.1">
    <property type="nucleotide sequence ID" value="NZ_JDST02000033.1"/>
</dbReference>
<protein>
    <submittedName>
        <fullName evidence="3">ADP-heptose--LPS heptosyltransferase 2</fullName>
        <ecNumber evidence="3">2.-.-.-</ecNumber>
    </submittedName>
</protein>
<dbReference type="GO" id="GO:0005829">
    <property type="term" value="C:cytosol"/>
    <property type="evidence" value="ECO:0007669"/>
    <property type="project" value="TreeGrafter"/>
</dbReference>
<dbReference type="GO" id="GO:0008713">
    <property type="term" value="F:ADP-heptose-lipopolysaccharide heptosyltransferase activity"/>
    <property type="evidence" value="ECO:0007669"/>
    <property type="project" value="TreeGrafter"/>
</dbReference>
<keyword evidence="2 3" id="KW-0808">Transferase</keyword>
<dbReference type="Pfam" id="PF01075">
    <property type="entry name" value="Glyco_transf_9"/>
    <property type="match status" value="1"/>
</dbReference>
<organism evidence="3 4">
    <name type="scientific">Candidatus Accumulibacter cognatus</name>
    <dbReference type="NCBI Taxonomy" id="2954383"/>
    <lineage>
        <taxon>Bacteria</taxon>
        <taxon>Pseudomonadati</taxon>
        <taxon>Pseudomonadota</taxon>
        <taxon>Betaproteobacteria</taxon>
        <taxon>Candidatus Accumulibacter</taxon>
    </lineage>
</organism>
<dbReference type="EMBL" id="JDST02000033">
    <property type="protein sequence ID" value="KFB77132.1"/>
    <property type="molecule type" value="Genomic_DNA"/>
</dbReference>
<dbReference type="PANTHER" id="PTHR30160:SF1">
    <property type="entry name" value="LIPOPOLYSACCHARIDE 1,2-N-ACETYLGLUCOSAMINETRANSFERASE-RELATED"/>
    <property type="match status" value="1"/>
</dbReference>
<dbReference type="PANTHER" id="PTHR30160">
    <property type="entry name" value="TETRAACYLDISACCHARIDE 4'-KINASE-RELATED"/>
    <property type="match status" value="1"/>
</dbReference>
<name>A0A080M794_9PROT</name>
<evidence type="ECO:0000256" key="2">
    <source>
        <dbReference type="ARBA" id="ARBA00022679"/>
    </source>
</evidence>
<dbReference type="Proteomes" id="UP000021315">
    <property type="component" value="Unassembled WGS sequence"/>
</dbReference>
<sequence>MMNIKLQRAIDRYLGVPLCAFASLLERLRAWRAVPQRPVSPPRRVVVILLSEMGSLVLAQPMFALLRTRYPAASLHVLLFGKNREVLDLMASVPPENVIAIDDRSLGGLLRTLLAAIRSLRQLQPDAVLDCELFARISSLLSWLSGAPLRVGFHRHTQEGLYRGSFINRPVLYNPYRHLSLQFLTLARAIESQTHPLDKESLDEGPLPLPALLPAFRTGEVEAFGTRFGEDFPRIAERRLALLYPSGGILPIRAWPVANWRQVASGLLAEGYAVAIIGLPADKALGRALAEAVAHPDCIDLTGYTKSVRELVALLGIAALLVTNDGGPAQFSSLTGVPTVALFGPETPLLYGPLGEHARCLHLALPCSPCLTAYNHRNSPCDGDNQCLQRIAPAQVLAEARIVVTRAHPPADRDAA</sequence>
<dbReference type="AlphaFoldDB" id="A0A080M794"/>
<dbReference type="CDD" id="cd03789">
    <property type="entry name" value="GT9_LPS_heptosyltransferase"/>
    <property type="match status" value="1"/>
</dbReference>
<dbReference type="EC" id="2.-.-.-" evidence="3"/>
<accession>A0A080M794</accession>
<proteinExistence type="predicted"/>
<reference evidence="3" key="1">
    <citation type="submission" date="2014-02" db="EMBL/GenBank/DDBJ databases">
        <title>Expanding our view of genomic diversity in Candidatus Accumulibacter clades.</title>
        <authorList>
            <person name="Skennerton C.T."/>
            <person name="Barr J.J."/>
            <person name="Slater F.R."/>
            <person name="Bond P.L."/>
            <person name="Tyson G.W."/>
        </authorList>
    </citation>
    <scope>NUCLEOTIDE SEQUENCE [LARGE SCALE GENOMIC DNA]</scope>
</reference>
<keyword evidence="4" id="KW-1185">Reference proteome</keyword>
<keyword evidence="1" id="KW-0328">Glycosyltransferase</keyword>
<dbReference type="InterPro" id="IPR051199">
    <property type="entry name" value="LPS_LOS_Heptosyltrfase"/>
</dbReference>
<dbReference type="GO" id="GO:0009244">
    <property type="term" value="P:lipopolysaccharide core region biosynthetic process"/>
    <property type="evidence" value="ECO:0007669"/>
    <property type="project" value="TreeGrafter"/>
</dbReference>
<evidence type="ECO:0000313" key="4">
    <source>
        <dbReference type="Proteomes" id="UP000021315"/>
    </source>
</evidence>
<evidence type="ECO:0000256" key="1">
    <source>
        <dbReference type="ARBA" id="ARBA00022676"/>
    </source>
</evidence>
<evidence type="ECO:0000313" key="3">
    <source>
        <dbReference type="EMBL" id="KFB77132.1"/>
    </source>
</evidence>
<dbReference type="Gene3D" id="3.40.50.2000">
    <property type="entry name" value="Glycogen Phosphorylase B"/>
    <property type="match status" value="2"/>
</dbReference>
<dbReference type="InterPro" id="IPR002201">
    <property type="entry name" value="Glyco_trans_9"/>
</dbReference>
<comment type="caution">
    <text evidence="3">The sequence shown here is derived from an EMBL/GenBank/DDBJ whole genome shotgun (WGS) entry which is preliminary data.</text>
</comment>
<gene>
    <name evidence="3" type="primary">rfaF_1</name>
    <name evidence="3" type="ORF">AW06_001788</name>
</gene>
<dbReference type="SUPFAM" id="SSF53756">
    <property type="entry name" value="UDP-Glycosyltransferase/glycogen phosphorylase"/>
    <property type="match status" value="1"/>
</dbReference>
<dbReference type="STRING" id="1453999.AW06_001788"/>